<comment type="caution">
    <text evidence="2">The sequence shown here is derived from an EMBL/GenBank/DDBJ whole genome shotgun (WGS) entry which is preliminary data.</text>
</comment>
<keyword evidence="3" id="KW-1185">Reference proteome</keyword>
<evidence type="ECO:0000313" key="3">
    <source>
        <dbReference type="Proteomes" id="UP000289152"/>
    </source>
</evidence>
<dbReference type="InParanoid" id="A0A4Q1BM08"/>
<proteinExistence type="predicted"/>
<dbReference type="AlphaFoldDB" id="A0A4Q1BM08"/>
<feature type="compositionally biased region" description="Basic and acidic residues" evidence="1">
    <location>
        <begin position="14"/>
        <end position="37"/>
    </location>
</feature>
<name>A0A4Q1BM08_TREME</name>
<evidence type="ECO:0000256" key="1">
    <source>
        <dbReference type="SAM" id="MobiDB-lite"/>
    </source>
</evidence>
<feature type="region of interest" description="Disordered" evidence="1">
    <location>
        <begin position="1"/>
        <end position="37"/>
    </location>
</feature>
<evidence type="ECO:0000313" key="2">
    <source>
        <dbReference type="EMBL" id="RXK38672.1"/>
    </source>
</evidence>
<organism evidence="2 3">
    <name type="scientific">Tremella mesenterica</name>
    <name type="common">Jelly fungus</name>
    <dbReference type="NCBI Taxonomy" id="5217"/>
    <lineage>
        <taxon>Eukaryota</taxon>
        <taxon>Fungi</taxon>
        <taxon>Dikarya</taxon>
        <taxon>Basidiomycota</taxon>
        <taxon>Agaricomycotina</taxon>
        <taxon>Tremellomycetes</taxon>
        <taxon>Tremellales</taxon>
        <taxon>Tremellaceae</taxon>
        <taxon>Tremella</taxon>
    </lineage>
</organism>
<dbReference type="Proteomes" id="UP000289152">
    <property type="component" value="Unassembled WGS sequence"/>
</dbReference>
<reference evidence="2 3" key="1">
    <citation type="submission" date="2016-06" db="EMBL/GenBank/DDBJ databases">
        <title>Evolution of pathogenesis and genome organization in the Tremellales.</title>
        <authorList>
            <person name="Cuomo C."/>
            <person name="Litvintseva A."/>
            <person name="Heitman J."/>
            <person name="Chen Y."/>
            <person name="Sun S."/>
            <person name="Springer D."/>
            <person name="Dromer F."/>
            <person name="Young S."/>
            <person name="Zeng Q."/>
            <person name="Chapman S."/>
            <person name="Gujja S."/>
            <person name="Saif S."/>
            <person name="Birren B."/>
        </authorList>
    </citation>
    <scope>NUCLEOTIDE SEQUENCE [LARGE SCALE GENOMIC DNA]</scope>
    <source>
        <strain evidence="2 3">ATCC 28783</strain>
    </source>
</reference>
<gene>
    <name evidence="2" type="ORF">M231_04079</name>
</gene>
<dbReference type="EMBL" id="SDIL01000044">
    <property type="protein sequence ID" value="RXK38672.1"/>
    <property type="molecule type" value="Genomic_DNA"/>
</dbReference>
<feature type="compositionally biased region" description="Acidic residues" evidence="1">
    <location>
        <begin position="1"/>
        <end position="13"/>
    </location>
</feature>
<sequence>MDEEEEEIMDEEEGKIRDETESMIRDEEDRETPKEEKQIYLFIIPSIKSINCQGNTTMEEKEMLVKSLEQGWGYPMCEF</sequence>
<protein>
    <submittedName>
        <fullName evidence="2">Uncharacterized protein</fullName>
    </submittedName>
</protein>
<accession>A0A4Q1BM08</accession>